<evidence type="ECO:0000256" key="6">
    <source>
        <dbReference type="ARBA" id="ARBA00023136"/>
    </source>
</evidence>
<keyword evidence="6 7" id="KW-0472">Membrane</keyword>
<evidence type="ECO:0000256" key="3">
    <source>
        <dbReference type="ARBA" id="ARBA00022692"/>
    </source>
</evidence>
<dbReference type="SMART" id="SM00793">
    <property type="entry name" value="AgrB"/>
    <property type="match status" value="1"/>
</dbReference>
<dbReference type="GO" id="GO:0016020">
    <property type="term" value="C:membrane"/>
    <property type="evidence" value="ECO:0007669"/>
    <property type="project" value="InterPro"/>
</dbReference>
<feature type="transmembrane region" description="Helical" evidence="7">
    <location>
        <begin position="148"/>
        <end position="165"/>
    </location>
</feature>
<organism evidence="8">
    <name type="scientific">human gut metagenome</name>
    <dbReference type="NCBI Taxonomy" id="408170"/>
    <lineage>
        <taxon>unclassified sequences</taxon>
        <taxon>metagenomes</taxon>
        <taxon>organismal metagenomes</taxon>
    </lineage>
</organism>
<keyword evidence="2" id="KW-0645">Protease</keyword>
<feature type="transmembrane region" description="Helical" evidence="7">
    <location>
        <begin position="111"/>
        <end position="128"/>
    </location>
</feature>
<dbReference type="GO" id="GO:0006508">
    <property type="term" value="P:proteolysis"/>
    <property type="evidence" value="ECO:0007669"/>
    <property type="project" value="UniProtKB-KW"/>
</dbReference>
<evidence type="ECO:0000256" key="4">
    <source>
        <dbReference type="ARBA" id="ARBA00022801"/>
    </source>
</evidence>
<name>W1Y8B6_9ZZZZ</name>
<dbReference type="InterPro" id="IPR006741">
    <property type="entry name" value="AgrB"/>
</dbReference>
<comment type="caution">
    <text evidence="8">The sequence shown here is derived from an EMBL/GenBank/DDBJ whole genome shotgun (WGS) entry which is preliminary data.</text>
</comment>
<reference evidence="8" key="1">
    <citation type="submission" date="2013-12" db="EMBL/GenBank/DDBJ databases">
        <title>A Varibaculum cambriense genome reconstructed from a premature infant gut community with otherwise low bacterial novelty that shifts toward anaerobic metabolism during the third week of life.</title>
        <authorList>
            <person name="Brown C.T."/>
            <person name="Sharon I."/>
            <person name="Thomas B.C."/>
            <person name="Castelle C.J."/>
            <person name="Morowitz M.J."/>
            <person name="Banfield J.F."/>
        </authorList>
    </citation>
    <scope>NUCLEOTIDE SEQUENCE</scope>
</reference>
<gene>
    <name evidence="8" type="ORF">Q604_UNBC07887G0001</name>
</gene>
<dbReference type="AlphaFoldDB" id="W1Y8B6"/>
<feature type="transmembrane region" description="Helical" evidence="7">
    <location>
        <begin position="49"/>
        <end position="74"/>
    </location>
</feature>
<dbReference type="GO" id="GO:0009372">
    <property type="term" value="P:quorum sensing"/>
    <property type="evidence" value="ECO:0007669"/>
    <property type="project" value="InterPro"/>
</dbReference>
<evidence type="ECO:0000313" key="8">
    <source>
        <dbReference type="EMBL" id="ETJ37930.1"/>
    </source>
</evidence>
<keyword evidence="3 7" id="KW-0812">Transmembrane</keyword>
<keyword evidence="5 7" id="KW-1133">Transmembrane helix</keyword>
<feature type="transmembrane region" description="Helical" evidence="7">
    <location>
        <begin position="171"/>
        <end position="188"/>
    </location>
</feature>
<evidence type="ECO:0000256" key="2">
    <source>
        <dbReference type="ARBA" id="ARBA00022670"/>
    </source>
</evidence>
<evidence type="ECO:0000256" key="7">
    <source>
        <dbReference type="SAM" id="Phobius"/>
    </source>
</evidence>
<feature type="non-terminal residue" evidence="8">
    <location>
        <position position="1"/>
    </location>
</feature>
<keyword evidence="4" id="KW-0378">Hydrolase</keyword>
<keyword evidence="1" id="KW-1003">Cell membrane</keyword>
<sequence>ESSKQVKIIDKKIEQFAQYLQRKNNLDHIQFLKIRLGMQVLAINIEKSIVVYGLAIIFHTFFYTLLTHLSYFLIRRHAHGTHANSSLLCHIQNIIFFIIFPYLIIKLDINYFVLLSMALVGLIITILYAPAATKKQPIPRRLVKRKKILSIFLYCTIVVISLVTKEPVNKLILFGVILESLTLLPIFFPKEDINHGKHF</sequence>
<evidence type="ECO:0000256" key="1">
    <source>
        <dbReference type="ARBA" id="ARBA00022475"/>
    </source>
</evidence>
<accession>W1Y8B6</accession>
<dbReference type="GO" id="GO:0008233">
    <property type="term" value="F:peptidase activity"/>
    <property type="evidence" value="ECO:0007669"/>
    <property type="project" value="UniProtKB-KW"/>
</dbReference>
<dbReference type="HAMAP" id="MF_00784">
    <property type="entry name" value="AgrB"/>
    <property type="match status" value="1"/>
</dbReference>
<proteinExistence type="inferred from homology"/>
<dbReference type="EMBL" id="AZMM01007887">
    <property type="protein sequence ID" value="ETJ37930.1"/>
    <property type="molecule type" value="Genomic_DNA"/>
</dbReference>
<evidence type="ECO:0000256" key="5">
    <source>
        <dbReference type="ARBA" id="ARBA00022989"/>
    </source>
</evidence>
<dbReference type="Pfam" id="PF04647">
    <property type="entry name" value="AgrB"/>
    <property type="match status" value="1"/>
</dbReference>
<protein>
    <submittedName>
        <fullName evidence="8">Acessory regulator protein B</fullName>
    </submittedName>
</protein>
<feature type="transmembrane region" description="Helical" evidence="7">
    <location>
        <begin position="86"/>
        <end position="105"/>
    </location>
</feature>